<dbReference type="HAMAP" id="MF_01185">
    <property type="entry name" value="FliW"/>
    <property type="match status" value="1"/>
</dbReference>
<dbReference type="InterPro" id="IPR003775">
    <property type="entry name" value="Flagellar_assembly_factor_FliW"/>
</dbReference>
<reference evidence="5" key="1">
    <citation type="submission" date="2020-04" db="EMBL/GenBank/DDBJ databases">
        <title>Deep metagenomics examines the oral microbiome during advanced dental caries in children, revealing novel taxa and co-occurrences with host molecules.</title>
        <authorList>
            <person name="Baker J.L."/>
            <person name="Morton J.T."/>
            <person name="Dinis M."/>
            <person name="Alvarez R."/>
            <person name="Tran N.C."/>
            <person name="Knight R."/>
            <person name="Edlund A."/>
        </authorList>
    </citation>
    <scope>NUCLEOTIDE SEQUENCE</scope>
    <source>
        <strain evidence="5">JCVI_32_bin.24</strain>
    </source>
</reference>
<proteinExistence type="inferred from homology"/>
<comment type="subcellular location">
    <subcellularLocation>
        <location evidence="4">Cytoplasm</location>
    </subcellularLocation>
</comment>
<dbReference type="RefSeq" id="WP_027458690.1">
    <property type="nucleotide sequence ID" value="NZ_JARBJQ010000001.1"/>
</dbReference>
<comment type="similarity">
    <text evidence="4">Belongs to the FliW family.</text>
</comment>
<dbReference type="PANTHER" id="PTHR39190">
    <property type="entry name" value="FLAGELLAR ASSEMBLY FACTOR FLIW"/>
    <property type="match status" value="1"/>
</dbReference>
<name>A0A930G2F7_9RHOO</name>
<sequence length="147" mass="16135">MKVDTYLFGAVEVDPAKVIEFPNGLVGFEESKRFMLVHEDDQAQPASYTLQSLDEPTLAFQIVDPASLGFHYELNLSDAETALLKSPAPEDVQVMQVLFKQEDGGQSQITPSLRAPLLINTKARVGLQKVMETLRSNITLSNLASAV</sequence>
<dbReference type="InterPro" id="IPR024046">
    <property type="entry name" value="Flagellar_assmbl_FliW_dom_sf"/>
</dbReference>
<keyword evidence="4" id="KW-0143">Chaperone</keyword>
<comment type="caution">
    <text evidence="5">The sequence shown here is derived from an EMBL/GenBank/DDBJ whole genome shotgun (WGS) entry which is preliminary data.</text>
</comment>
<protein>
    <recommendedName>
        <fullName evidence="4">Flagellar assembly factor FliW</fullName>
    </recommendedName>
</protein>
<evidence type="ECO:0000256" key="3">
    <source>
        <dbReference type="ARBA" id="ARBA00022845"/>
    </source>
</evidence>
<dbReference type="PANTHER" id="PTHR39190:SF1">
    <property type="entry name" value="FLAGELLAR ASSEMBLY FACTOR FLIW"/>
    <property type="match status" value="1"/>
</dbReference>
<keyword evidence="5" id="KW-0966">Cell projection</keyword>
<dbReference type="NCBIfam" id="NF009792">
    <property type="entry name" value="PRK13284.1"/>
    <property type="match status" value="1"/>
</dbReference>
<keyword evidence="5" id="KW-0969">Cilium</keyword>
<dbReference type="EMBL" id="JABZMI010000288">
    <property type="protein sequence ID" value="MBF1165842.1"/>
    <property type="molecule type" value="Genomic_DNA"/>
</dbReference>
<dbReference type="SUPFAM" id="SSF141457">
    <property type="entry name" value="BH3618-like"/>
    <property type="match status" value="1"/>
</dbReference>
<dbReference type="GO" id="GO:0006417">
    <property type="term" value="P:regulation of translation"/>
    <property type="evidence" value="ECO:0007669"/>
    <property type="project" value="UniProtKB-KW"/>
</dbReference>
<organism evidence="5 6">
    <name type="scientific">Dechloromonas agitata</name>
    <dbReference type="NCBI Taxonomy" id="73030"/>
    <lineage>
        <taxon>Bacteria</taxon>
        <taxon>Pseudomonadati</taxon>
        <taxon>Pseudomonadota</taxon>
        <taxon>Betaproteobacteria</taxon>
        <taxon>Rhodocyclales</taxon>
        <taxon>Azonexaceae</taxon>
        <taxon>Dechloromonas</taxon>
    </lineage>
</organism>
<keyword evidence="5" id="KW-0282">Flagellum</keyword>
<evidence type="ECO:0000313" key="5">
    <source>
        <dbReference type="EMBL" id="MBF1165842.1"/>
    </source>
</evidence>
<dbReference type="Pfam" id="PF02623">
    <property type="entry name" value="FliW"/>
    <property type="match status" value="1"/>
</dbReference>
<keyword evidence="3 4" id="KW-0810">Translation regulation</keyword>
<evidence type="ECO:0000256" key="1">
    <source>
        <dbReference type="ARBA" id="ARBA00022490"/>
    </source>
</evidence>
<comment type="subunit">
    <text evidence="4">Interacts with translational regulator CsrA and flagellin(s).</text>
</comment>
<comment type="function">
    <text evidence="4">Acts as an anti-CsrA protein, binds CsrA and prevents it from repressing translation of its target genes, one of which is flagellin. Binds to flagellin and participates in the assembly of the flagellum.</text>
</comment>
<accession>A0A930G2F7</accession>
<evidence type="ECO:0000256" key="4">
    <source>
        <dbReference type="HAMAP-Rule" id="MF_01185"/>
    </source>
</evidence>
<evidence type="ECO:0000256" key="2">
    <source>
        <dbReference type="ARBA" id="ARBA00022795"/>
    </source>
</evidence>
<evidence type="ECO:0000313" key="6">
    <source>
        <dbReference type="Proteomes" id="UP000718593"/>
    </source>
</evidence>
<dbReference type="Gene3D" id="2.30.290.10">
    <property type="entry name" value="BH3618-like"/>
    <property type="match status" value="1"/>
</dbReference>
<dbReference type="AlphaFoldDB" id="A0A930G2F7"/>
<dbReference type="GO" id="GO:0044780">
    <property type="term" value="P:bacterial-type flagellum assembly"/>
    <property type="evidence" value="ECO:0007669"/>
    <property type="project" value="UniProtKB-UniRule"/>
</dbReference>
<gene>
    <name evidence="4 5" type="primary">fliW</name>
    <name evidence="5" type="ORF">HXL68_12490</name>
</gene>
<dbReference type="Proteomes" id="UP000718593">
    <property type="component" value="Unassembled WGS sequence"/>
</dbReference>
<keyword evidence="1 4" id="KW-0963">Cytoplasm</keyword>
<keyword evidence="2 4" id="KW-1005">Bacterial flagellum biogenesis</keyword>
<dbReference type="GO" id="GO:0005737">
    <property type="term" value="C:cytoplasm"/>
    <property type="evidence" value="ECO:0007669"/>
    <property type="project" value="UniProtKB-SubCell"/>
</dbReference>